<organism evidence="5 6">
    <name type="scientific">Paenibacillus elgii</name>
    <dbReference type="NCBI Taxonomy" id="189691"/>
    <lineage>
        <taxon>Bacteria</taxon>
        <taxon>Bacillati</taxon>
        <taxon>Bacillota</taxon>
        <taxon>Bacilli</taxon>
        <taxon>Bacillales</taxon>
        <taxon>Paenibacillaceae</taxon>
        <taxon>Paenibacillus</taxon>
    </lineage>
</organism>
<dbReference type="PANTHER" id="PTHR42939">
    <property type="entry name" value="ABC TRANSPORTER ATP-BINDING PROTEIN ALBC-RELATED"/>
    <property type="match status" value="1"/>
</dbReference>
<dbReference type="Gene3D" id="3.40.50.300">
    <property type="entry name" value="P-loop containing nucleotide triphosphate hydrolases"/>
    <property type="match status" value="1"/>
</dbReference>
<dbReference type="GO" id="GO:0005524">
    <property type="term" value="F:ATP binding"/>
    <property type="evidence" value="ECO:0007669"/>
    <property type="project" value="UniProtKB-KW"/>
</dbReference>
<dbReference type="RefSeq" id="WP_063186664.1">
    <property type="nucleotide sequence ID" value="NZ_LQRA01000088.1"/>
</dbReference>
<dbReference type="eggNOG" id="COG1131">
    <property type="taxonomic scope" value="Bacteria"/>
</dbReference>
<name>A0A165Q646_9BACL</name>
<evidence type="ECO:0000259" key="4">
    <source>
        <dbReference type="PROSITE" id="PS50893"/>
    </source>
</evidence>
<dbReference type="PROSITE" id="PS50893">
    <property type="entry name" value="ABC_TRANSPORTER_2"/>
    <property type="match status" value="1"/>
</dbReference>
<dbReference type="GO" id="GO:0016887">
    <property type="term" value="F:ATP hydrolysis activity"/>
    <property type="evidence" value="ECO:0007669"/>
    <property type="project" value="InterPro"/>
</dbReference>
<sequence length="293" mass="32962">MTSLSPLRLERFVKQRDDFRLGPIDVVLEPGLTYALVGPNGSGKTTLLKCLMNLMKPTSGKLEIFGHTYEREEQAIKTQTAFVPDPLDGCEPFTLWQMRDFIGGWYASWDDDDFARRAASFRIPLDKRYGKMSQGERKKAALTLALSTHAPLLLLDEPTNGLDIASRNRLKQMLVEDAEIMERTVLLSTHSVEDIRQFADCILLLRNGALEGPYEKDALSASWRRLWLTGEALPSLADIPGAVEWSEVPFPQLVTCDRTATLAFLSENGIQITKEQPLPLDELLDRLLEKSAR</sequence>
<dbReference type="OrthoDB" id="2960217at2"/>
<protein>
    <submittedName>
        <fullName evidence="5">ABC transporter</fullName>
    </submittedName>
</protein>
<dbReference type="AlphaFoldDB" id="A0A165Q646"/>
<keyword evidence="2" id="KW-0547">Nucleotide-binding</keyword>
<dbReference type="Pfam" id="PF00005">
    <property type="entry name" value="ABC_tran"/>
    <property type="match status" value="1"/>
</dbReference>
<keyword evidence="1" id="KW-0813">Transport</keyword>
<evidence type="ECO:0000256" key="1">
    <source>
        <dbReference type="ARBA" id="ARBA00022448"/>
    </source>
</evidence>
<dbReference type="InterPro" id="IPR051782">
    <property type="entry name" value="ABC_Transporter_VariousFunc"/>
</dbReference>
<dbReference type="EMBL" id="LQRA01000088">
    <property type="protein sequence ID" value="KZE73759.1"/>
    <property type="molecule type" value="Genomic_DNA"/>
</dbReference>
<dbReference type="SUPFAM" id="SSF52540">
    <property type="entry name" value="P-loop containing nucleoside triphosphate hydrolases"/>
    <property type="match status" value="1"/>
</dbReference>
<dbReference type="Proteomes" id="UP000076563">
    <property type="component" value="Unassembled WGS sequence"/>
</dbReference>
<feature type="domain" description="ABC transporter" evidence="4">
    <location>
        <begin position="4"/>
        <end position="232"/>
    </location>
</feature>
<evidence type="ECO:0000313" key="6">
    <source>
        <dbReference type="Proteomes" id="UP000076563"/>
    </source>
</evidence>
<evidence type="ECO:0000313" key="5">
    <source>
        <dbReference type="EMBL" id="KZE73759.1"/>
    </source>
</evidence>
<dbReference type="STRING" id="1007103.GCA_000213315_01650"/>
<dbReference type="InterPro" id="IPR003593">
    <property type="entry name" value="AAA+_ATPase"/>
</dbReference>
<reference evidence="6" key="1">
    <citation type="submission" date="2016-01" db="EMBL/GenBank/DDBJ databases">
        <title>Draft genome of Chromobacterium sp. F49.</title>
        <authorList>
            <person name="Hong K.W."/>
        </authorList>
    </citation>
    <scope>NUCLEOTIDE SEQUENCE [LARGE SCALE GENOMIC DNA]</scope>
    <source>
        <strain evidence="6">M63</strain>
    </source>
</reference>
<dbReference type="InterPro" id="IPR003439">
    <property type="entry name" value="ABC_transporter-like_ATP-bd"/>
</dbReference>
<dbReference type="InterPro" id="IPR027417">
    <property type="entry name" value="P-loop_NTPase"/>
</dbReference>
<dbReference type="SMART" id="SM00382">
    <property type="entry name" value="AAA"/>
    <property type="match status" value="1"/>
</dbReference>
<keyword evidence="3" id="KW-0067">ATP-binding</keyword>
<dbReference type="PANTHER" id="PTHR42939:SF3">
    <property type="entry name" value="ABC TRANSPORTER ATP-BINDING COMPONENT"/>
    <property type="match status" value="1"/>
</dbReference>
<evidence type="ECO:0000256" key="2">
    <source>
        <dbReference type="ARBA" id="ARBA00022741"/>
    </source>
</evidence>
<accession>A0A165Q646</accession>
<proteinExistence type="predicted"/>
<dbReference type="CDD" id="cd03230">
    <property type="entry name" value="ABC_DR_subfamily_A"/>
    <property type="match status" value="1"/>
</dbReference>
<keyword evidence="6" id="KW-1185">Reference proteome</keyword>
<comment type="caution">
    <text evidence="5">The sequence shown here is derived from an EMBL/GenBank/DDBJ whole genome shotgun (WGS) entry which is preliminary data.</text>
</comment>
<gene>
    <name evidence="5" type="ORF">AV654_04055</name>
</gene>
<evidence type="ECO:0000256" key="3">
    <source>
        <dbReference type="ARBA" id="ARBA00022840"/>
    </source>
</evidence>